<keyword evidence="1" id="KW-0808">Transferase</keyword>
<proteinExistence type="predicted"/>
<dbReference type="AlphaFoldDB" id="A0A1M7B9C0"/>
<accession>A0A1M7B9C0</accession>
<dbReference type="OrthoDB" id="9810277at2"/>
<dbReference type="GO" id="GO:0016740">
    <property type="term" value="F:transferase activity"/>
    <property type="evidence" value="ECO:0007669"/>
    <property type="project" value="UniProtKB-KW"/>
</dbReference>
<evidence type="ECO:0000313" key="2">
    <source>
        <dbReference type="Proteomes" id="UP000184191"/>
    </source>
</evidence>
<sequence>MHMSSARTEPIKDALASGEGSLAELHAFLRSGAPWPDEPPPKCIETHASLVYLTSDRAWKLKKPVRLMHVDQVSFEARARLCREEFRLNRALSGGVYRSLTPLVRRADGSLALGGVGRVVDWLIESLRLPEQEMLDRRLVCGPAPECTEIEAVCDLLVGFYRRQPQLPDPGAVFYPRLLQDVETAATHLREMASATGVPAPEQTVDFAVAALKTCREEIVERARLGLVVEGHGDLRCEHVCLTRPPVVFDRLEIDHGMRVLDPFYEINALGLECALQGAGWIRAVMLVKMSYAIAPPSLALLTAYGGVALLTRARLAANHFRDIEVATPAKWRAKTKQNVAAAAQLFAKAGEI</sequence>
<reference evidence="2" key="1">
    <citation type="submission" date="2016-11" db="EMBL/GenBank/DDBJ databases">
        <authorList>
            <person name="Varghese N."/>
            <person name="Submissions S."/>
        </authorList>
    </citation>
    <scope>NUCLEOTIDE SEQUENCE [LARGE SCALE GENOMIC DNA]</scope>
    <source>
        <strain evidence="2">DSM 29327</strain>
    </source>
</reference>
<name>A0A1M7B9C0_9RHOB</name>
<organism evidence="1 2">
    <name type="scientific">Roseovarius marisflavi</name>
    <dbReference type="NCBI Taxonomy" id="1054996"/>
    <lineage>
        <taxon>Bacteria</taxon>
        <taxon>Pseudomonadati</taxon>
        <taxon>Pseudomonadota</taxon>
        <taxon>Alphaproteobacteria</taxon>
        <taxon>Rhodobacterales</taxon>
        <taxon>Roseobacteraceae</taxon>
        <taxon>Roseovarius</taxon>
    </lineage>
</organism>
<protein>
    <submittedName>
        <fullName evidence="1">Aminoglycoside phosphotransferase family enzyme</fullName>
    </submittedName>
</protein>
<gene>
    <name evidence="1" type="ORF">SAMN05444414_11711</name>
</gene>
<keyword evidence="2" id="KW-1185">Reference proteome</keyword>
<evidence type="ECO:0000313" key="1">
    <source>
        <dbReference type="EMBL" id="SHL51625.1"/>
    </source>
</evidence>
<dbReference type="STRING" id="1054996.SAMN05444414_11711"/>
<dbReference type="EMBL" id="FRBN01000017">
    <property type="protein sequence ID" value="SHL51625.1"/>
    <property type="molecule type" value="Genomic_DNA"/>
</dbReference>
<dbReference type="Proteomes" id="UP000184191">
    <property type="component" value="Unassembled WGS sequence"/>
</dbReference>